<dbReference type="EMBL" id="CP117167">
    <property type="protein sequence ID" value="WCT13650.1"/>
    <property type="molecule type" value="Genomic_DNA"/>
</dbReference>
<proteinExistence type="predicted"/>
<sequence length="214" mass="23112">MIGRWTSIDRFAEKYHAHSSYVYVLNNPIKSIDINGDTSVVLNAPHGAAGEGHMAQLIQGEDGIYRLYSKNGTNESSGMKGPNDQAPGEQVGVGSFKTPKDFMNSDLNPVINKKTGEREYSEGYIIPATKEQDKKNIEGEKEVLKQPYDVISSSCATACQTGLKKAGFNDGSAGLTTGMPHALGLVAIAQALSPNHKYKRIKENNKGTIIKPGK</sequence>
<dbReference type="Gene3D" id="2.180.10.10">
    <property type="entry name" value="RHS repeat-associated core"/>
    <property type="match status" value="1"/>
</dbReference>
<evidence type="ECO:0000313" key="1">
    <source>
        <dbReference type="EMBL" id="WCT13650.1"/>
    </source>
</evidence>
<keyword evidence="2" id="KW-1185">Reference proteome</keyword>
<protein>
    <recommendedName>
        <fullName evidence="3">RHS repeat-associated protein</fullName>
    </recommendedName>
</protein>
<name>A0ABY7TAW8_9SPHI</name>
<reference evidence="1 2" key="1">
    <citation type="submission" date="2023-02" db="EMBL/GenBank/DDBJ databases">
        <title>Genome sequence of Mucilaginibacter jinjuensis strain KACC 16571.</title>
        <authorList>
            <person name="Kim S."/>
            <person name="Heo J."/>
            <person name="Kwon S.-W."/>
        </authorList>
    </citation>
    <scope>NUCLEOTIDE SEQUENCE [LARGE SCALE GENOMIC DNA]</scope>
    <source>
        <strain evidence="1 2">KACC 16571</strain>
    </source>
</reference>
<evidence type="ECO:0000313" key="2">
    <source>
        <dbReference type="Proteomes" id="UP001216139"/>
    </source>
</evidence>
<organism evidence="1 2">
    <name type="scientific">Mucilaginibacter jinjuensis</name>
    <dbReference type="NCBI Taxonomy" id="1176721"/>
    <lineage>
        <taxon>Bacteria</taxon>
        <taxon>Pseudomonadati</taxon>
        <taxon>Bacteroidota</taxon>
        <taxon>Sphingobacteriia</taxon>
        <taxon>Sphingobacteriales</taxon>
        <taxon>Sphingobacteriaceae</taxon>
        <taxon>Mucilaginibacter</taxon>
    </lineage>
</organism>
<dbReference type="Proteomes" id="UP001216139">
    <property type="component" value="Chromosome"/>
</dbReference>
<accession>A0ABY7TAW8</accession>
<gene>
    <name evidence="1" type="ORF">PQO05_06840</name>
</gene>
<dbReference type="RefSeq" id="WP_273631956.1">
    <property type="nucleotide sequence ID" value="NZ_CP117167.1"/>
</dbReference>
<evidence type="ECO:0008006" key="3">
    <source>
        <dbReference type="Google" id="ProtNLM"/>
    </source>
</evidence>